<proteinExistence type="predicted"/>
<evidence type="ECO:0008006" key="3">
    <source>
        <dbReference type="Google" id="ProtNLM"/>
    </source>
</evidence>
<reference evidence="2" key="1">
    <citation type="journal article" date="2020" name="mSystems">
        <title>Genome- and Community-Level Interaction Insights into Carbon Utilization and Element Cycling Functions of Hydrothermarchaeota in Hydrothermal Sediment.</title>
        <authorList>
            <person name="Zhou Z."/>
            <person name="Liu Y."/>
            <person name="Xu W."/>
            <person name="Pan J."/>
            <person name="Luo Z.H."/>
            <person name="Li M."/>
        </authorList>
    </citation>
    <scope>NUCLEOTIDE SEQUENCE [LARGE SCALE GENOMIC DNA]</scope>
    <source>
        <strain evidence="2">SpSt-1182</strain>
    </source>
</reference>
<dbReference type="Proteomes" id="UP000885672">
    <property type="component" value="Unassembled WGS sequence"/>
</dbReference>
<feature type="signal peptide" evidence="1">
    <location>
        <begin position="1"/>
        <end position="25"/>
    </location>
</feature>
<gene>
    <name evidence="2" type="ORF">ENN51_06695</name>
</gene>
<dbReference type="EMBL" id="DSBX01000254">
    <property type="protein sequence ID" value="HDQ99953.1"/>
    <property type="molecule type" value="Genomic_DNA"/>
</dbReference>
<organism evidence="2">
    <name type="scientific">candidate division WOR-3 bacterium</name>
    <dbReference type="NCBI Taxonomy" id="2052148"/>
    <lineage>
        <taxon>Bacteria</taxon>
        <taxon>Bacteria division WOR-3</taxon>
    </lineage>
</organism>
<feature type="non-terminal residue" evidence="2">
    <location>
        <position position="342"/>
    </location>
</feature>
<name>A0A7V0XFE2_UNCW3</name>
<feature type="chain" id="PRO_5031070450" description="VCBS repeat-containing protein" evidence="1">
    <location>
        <begin position="26"/>
        <end position="342"/>
    </location>
</feature>
<comment type="caution">
    <text evidence="2">The sequence shown here is derived from an EMBL/GenBank/DDBJ whole genome shotgun (WGS) entry which is preliminary data.</text>
</comment>
<dbReference type="AlphaFoldDB" id="A0A7V0XFE2"/>
<evidence type="ECO:0000256" key="1">
    <source>
        <dbReference type="SAM" id="SignalP"/>
    </source>
</evidence>
<keyword evidence="1" id="KW-0732">Signal</keyword>
<accession>A0A7V0XFE2</accession>
<protein>
    <recommendedName>
        <fullName evidence="3">VCBS repeat-containing protein</fullName>
    </recommendedName>
</protein>
<sequence>MNRCSLSVWSPAAALLLCLSSVARADFVIGRSPRPDYDHIQAGPFVQADIDDVLAVEFIGRLLPATRPGTGRIQPRLFRLGVLRLLDGSVREVWRSRPLLADPLPGAKLGANAWTVTDLTGDGRLELLIFAGDLCQVVSFGPDSITTRELPMPGSWVADAVAAELDEEDGVVLVTLESAPTDSLLDTRLLRVYAITDSGFEPLSDYLTGLFWHPGTDVRFLGSARIEGYPGRLPVVAGIRREPGPSALAVLYRDDSDQYRLTTRPFPLREWFAKDEVLPGGRLTLADENDSLVAYGYFVPGSRLGGPAVSFATLSDGAWRLLPVADAARAIGWPACPYRHQN</sequence>
<evidence type="ECO:0000313" key="2">
    <source>
        <dbReference type="EMBL" id="HDQ99953.1"/>
    </source>
</evidence>